<dbReference type="PANTHER" id="PTHR43721:SF9">
    <property type="entry name" value="GTP-BINDING PROTEIN 1"/>
    <property type="match status" value="1"/>
</dbReference>
<proteinExistence type="predicted"/>
<dbReference type="SUPFAM" id="SSF52540">
    <property type="entry name" value="P-loop containing nucleoside triphosphate hydrolases"/>
    <property type="match status" value="1"/>
</dbReference>
<dbReference type="GO" id="GO:0003924">
    <property type="term" value="F:GTPase activity"/>
    <property type="evidence" value="ECO:0007669"/>
    <property type="project" value="InterPro"/>
</dbReference>
<dbReference type="InterPro" id="IPR027417">
    <property type="entry name" value="P-loop_NTPase"/>
</dbReference>
<name>A0A1V0SBX3_9VIRU</name>
<gene>
    <name evidence="2" type="ORF">Catovirus_2_164</name>
</gene>
<sequence>MLRSYIISNTPIPCEIEEGNIEYKQRLDLKDKNKIRKMASQMLWRLQEGFNNSGKSEAHYFLGIKDNGEFAQITSETIDSSVEIIREVCAKCQAKIMNIDKIMLPDNFCVAEVIVCKKADGNFIKESRVCFLGSSGHGKTTLISHLTFNQLDNGNGLARSLVLKHMHEQHSGFTSSIKHDIVGIKNNKLVNYKSDIHTNWENIVLRSDKIIALTDLPGKNKYYKTTLNALFSLKPHFNVIVICPSECFIDQECVIGCEIINSIKLCVFLNIPFVIVFTGCDIMPLDDMFINKFYNVISEHVQNKKLCQFINNIHHNNIYYIGISNVNNNNFDNLITLLDLYSEKYNNKNRKLYDEIDHKTEFMIHDTYLIPDRGNIIYGVMNKGHIDVSENYFIGPINNNFFPITIRTIHKKQIDSKNMFEDETASIEIKSNDKLDLGKNLFIIDNPKNVILDDNICIELLSQSNFIKIGSQFMFFCDNIVEPVIIESIDDKYVKMIMFKKVIKPKKNKKICLLETFSNNIIFGKIFC</sequence>
<dbReference type="PANTHER" id="PTHR43721">
    <property type="entry name" value="ELONGATION FACTOR TU-RELATED"/>
    <property type="match status" value="1"/>
</dbReference>
<dbReference type="InterPro" id="IPR050055">
    <property type="entry name" value="EF-Tu_GTPase"/>
</dbReference>
<dbReference type="EMBL" id="KY684084">
    <property type="protein sequence ID" value="ARF09215.1"/>
    <property type="molecule type" value="Genomic_DNA"/>
</dbReference>
<dbReference type="Gene3D" id="2.40.30.10">
    <property type="entry name" value="Translation factors"/>
    <property type="match status" value="1"/>
</dbReference>
<organism evidence="2">
    <name type="scientific">Catovirus CTV1</name>
    <dbReference type="NCBI Taxonomy" id="1977631"/>
    <lineage>
        <taxon>Viruses</taxon>
        <taxon>Varidnaviria</taxon>
        <taxon>Bamfordvirae</taxon>
        <taxon>Nucleocytoviricota</taxon>
        <taxon>Megaviricetes</taxon>
        <taxon>Imitervirales</taxon>
        <taxon>Mimiviridae</taxon>
        <taxon>Klosneuvirinae</taxon>
        <taxon>Catovirus</taxon>
    </lineage>
</organism>
<accession>A0A1V0SBX3</accession>
<evidence type="ECO:0000313" key="2">
    <source>
        <dbReference type="EMBL" id="ARF09215.1"/>
    </source>
</evidence>
<dbReference type="GO" id="GO:0005525">
    <property type="term" value="F:GTP binding"/>
    <property type="evidence" value="ECO:0007669"/>
    <property type="project" value="InterPro"/>
</dbReference>
<dbReference type="Gene3D" id="3.40.50.300">
    <property type="entry name" value="P-loop containing nucleotide triphosphate hydrolases"/>
    <property type="match status" value="1"/>
</dbReference>
<protein>
    <submittedName>
        <fullName evidence="2">GTPase</fullName>
    </submittedName>
</protein>
<feature type="domain" description="Tr-type G" evidence="1">
    <location>
        <begin position="128"/>
        <end position="341"/>
    </location>
</feature>
<dbReference type="InterPro" id="IPR000795">
    <property type="entry name" value="T_Tr_GTP-bd_dom"/>
</dbReference>
<evidence type="ECO:0000259" key="1">
    <source>
        <dbReference type="Pfam" id="PF00009"/>
    </source>
</evidence>
<dbReference type="Pfam" id="PF00009">
    <property type="entry name" value="GTP_EFTU"/>
    <property type="match status" value="1"/>
</dbReference>
<reference evidence="2" key="1">
    <citation type="journal article" date="2017" name="Science">
        <title>Giant viruses with an expanded complement of translation system components.</title>
        <authorList>
            <person name="Schulz F."/>
            <person name="Yutin N."/>
            <person name="Ivanova N.N."/>
            <person name="Ortega D.R."/>
            <person name="Lee T.K."/>
            <person name="Vierheilig J."/>
            <person name="Daims H."/>
            <person name="Horn M."/>
            <person name="Wagner M."/>
            <person name="Jensen G.J."/>
            <person name="Kyrpides N.C."/>
            <person name="Koonin E.V."/>
            <person name="Woyke T."/>
        </authorList>
    </citation>
    <scope>NUCLEOTIDE SEQUENCE</scope>
    <source>
        <strain evidence="2">CTV1</strain>
    </source>
</reference>